<evidence type="ECO:0000259" key="5">
    <source>
        <dbReference type="PROSITE" id="PS51192"/>
    </source>
</evidence>
<feature type="domain" description="Helicase C-terminal" evidence="6">
    <location>
        <begin position="471"/>
        <end position="636"/>
    </location>
</feature>
<dbReference type="GO" id="GO:0005524">
    <property type="term" value="F:ATP binding"/>
    <property type="evidence" value="ECO:0007669"/>
    <property type="project" value="UniProtKB-KW"/>
</dbReference>
<dbReference type="Gene3D" id="3.40.50.10810">
    <property type="entry name" value="Tandem AAA-ATPase domain"/>
    <property type="match status" value="1"/>
</dbReference>
<dbReference type="InterPro" id="IPR027417">
    <property type="entry name" value="P-loop_NTPase"/>
</dbReference>
<dbReference type="GO" id="GO:0016787">
    <property type="term" value="F:hydrolase activity"/>
    <property type="evidence" value="ECO:0007669"/>
    <property type="project" value="UniProtKB-KW"/>
</dbReference>
<evidence type="ECO:0000256" key="3">
    <source>
        <dbReference type="ARBA" id="ARBA00022806"/>
    </source>
</evidence>
<comment type="caution">
    <text evidence="7">The sequence shown here is derived from an EMBL/GenBank/DDBJ whole genome shotgun (WGS) entry which is preliminary data.</text>
</comment>
<dbReference type="SMART" id="SM00490">
    <property type="entry name" value="HELICc"/>
    <property type="match status" value="1"/>
</dbReference>
<evidence type="ECO:0000313" key="7">
    <source>
        <dbReference type="EMBL" id="GER83790.1"/>
    </source>
</evidence>
<name>A0A5J4KAV3_9CHLR</name>
<dbReference type="InterPro" id="IPR014001">
    <property type="entry name" value="Helicase_ATP-bd"/>
</dbReference>
<feature type="domain" description="Helicase ATP-binding" evidence="5">
    <location>
        <begin position="106"/>
        <end position="283"/>
    </location>
</feature>
<protein>
    <submittedName>
        <fullName evidence="7">ATP-dependent helicase HepA</fullName>
    </submittedName>
</protein>
<dbReference type="InterPro" id="IPR049730">
    <property type="entry name" value="SNF2/RAD54-like_C"/>
</dbReference>
<gene>
    <name evidence="7" type="ORF">KTAU_24270</name>
</gene>
<evidence type="ECO:0000256" key="2">
    <source>
        <dbReference type="ARBA" id="ARBA00022801"/>
    </source>
</evidence>
<keyword evidence="8" id="KW-1185">Reference proteome</keyword>
<dbReference type="InterPro" id="IPR001650">
    <property type="entry name" value="Helicase_C-like"/>
</dbReference>
<dbReference type="InterPro" id="IPR000330">
    <property type="entry name" value="SNF2_N"/>
</dbReference>
<dbReference type="GO" id="GO:0004386">
    <property type="term" value="F:helicase activity"/>
    <property type="evidence" value="ECO:0007669"/>
    <property type="project" value="UniProtKB-KW"/>
</dbReference>
<reference evidence="7 8" key="1">
    <citation type="journal article" date="2019" name="Int. J. Syst. Evol. Microbiol.">
        <title>Thermogemmatispora aurantia sp. nov. and Thermogemmatispora argillosa sp. nov., within the class Ktedonobacteria, and emended description of the genus Thermogemmatispora.</title>
        <authorList>
            <person name="Zheng Y."/>
            <person name="Wang C.M."/>
            <person name="Sakai Y."/>
            <person name="Abe K."/>
            <person name="Yokota A."/>
            <person name="Yabe S."/>
        </authorList>
    </citation>
    <scope>NUCLEOTIDE SEQUENCE [LARGE SCALE GENOMIC DNA]</scope>
    <source>
        <strain evidence="7 8">A1-2</strain>
    </source>
</reference>
<dbReference type="Pfam" id="PF00176">
    <property type="entry name" value="SNF2-rel_dom"/>
    <property type="match status" value="1"/>
</dbReference>
<keyword evidence="1" id="KW-0547">Nucleotide-binding</keyword>
<dbReference type="CDD" id="cd18793">
    <property type="entry name" value="SF2_C_SNF"/>
    <property type="match status" value="1"/>
</dbReference>
<keyword evidence="4" id="KW-0067">ATP-binding</keyword>
<accession>A0A5J4KAV3</accession>
<dbReference type="InterPro" id="IPR038718">
    <property type="entry name" value="SNF2-like_sf"/>
</dbReference>
<dbReference type="Gene3D" id="3.40.50.300">
    <property type="entry name" value="P-loop containing nucleotide triphosphate hydrolases"/>
    <property type="match status" value="1"/>
</dbReference>
<dbReference type="CDD" id="cd18011">
    <property type="entry name" value="DEXDc_RapA"/>
    <property type="match status" value="1"/>
</dbReference>
<dbReference type="AlphaFoldDB" id="A0A5J4KAV3"/>
<dbReference type="SUPFAM" id="SSF52540">
    <property type="entry name" value="P-loop containing nucleoside triphosphate hydrolases"/>
    <property type="match status" value="1"/>
</dbReference>
<dbReference type="PANTHER" id="PTHR45766:SF6">
    <property type="entry name" value="SWI_SNF-RELATED MATRIX-ASSOCIATED ACTIN-DEPENDENT REGULATOR OF CHROMATIN SUBFAMILY A-LIKE PROTEIN 1"/>
    <property type="match status" value="1"/>
</dbReference>
<organism evidence="7 8">
    <name type="scientific">Thermogemmatispora aurantia</name>
    <dbReference type="NCBI Taxonomy" id="2045279"/>
    <lineage>
        <taxon>Bacteria</taxon>
        <taxon>Bacillati</taxon>
        <taxon>Chloroflexota</taxon>
        <taxon>Ktedonobacteria</taxon>
        <taxon>Thermogemmatisporales</taxon>
        <taxon>Thermogemmatisporaceae</taxon>
        <taxon>Thermogemmatispora</taxon>
    </lineage>
</organism>
<dbReference type="PROSITE" id="PS51192">
    <property type="entry name" value="HELICASE_ATP_BIND_1"/>
    <property type="match status" value="1"/>
</dbReference>
<keyword evidence="2" id="KW-0378">Hydrolase</keyword>
<dbReference type="EMBL" id="BKZV01000003">
    <property type="protein sequence ID" value="GER83790.1"/>
    <property type="molecule type" value="Genomic_DNA"/>
</dbReference>
<dbReference type="PANTHER" id="PTHR45766">
    <property type="entry name" value="DNA ANNEALING HELICASE AND ENDONUCLEASE ZRANB3 FAMILY MEMBER"/>
    <property type="match status" value="1"/>
</dbReference>
<evidence type="ECO:0000256" key="1">
    <source>
        <dbReference type="ARBA" id="ARBA00022741"/>
    </source>
</evidence>
<proteinExistence type="predicted"/>
<evidence type="ECO:0000256" key="4">
    <source>
        <dbReference type="ARBA" id="ARBA00022840"/>
    </source>
</evidence>
<dbReference type="PROSITE" id="PS51194">
    <property type="entry name" value="HELICASE_CTER"/>
    <property type="match status" value="1"/>
</dbReference>
<dbReference type="SMART" id="SM00487">
    <property type="entry name" value="DEXDc"/>
    <property type="match status" value="1"/>
</dbReference>
<keyword evidence="3 7" id="KW-0347">Helicase</keyword>
<dbReference type="InterPro" id="IPR057342">
    <property type="entry name" value="DEXDc_RapA"/>
</dbReference>
<dbReference type="Proteomes" id="UP000334820">
    <property type="component" value="Unassembled WGS sequence"/>
</dbReference>
<evidence type="ECO:0000313" key="8">
    <source>
        <dbReference type="Proteomes" id="UP000334820"/>
    </source>
</evidence>
<evidence type="ECO:0000259" key="6">
    <source>
        <dbReference type="PROSITE" id="PS51194"/>
    </source>
</evidence>
<dbReference type="Pfam" id="PF00271">
    <property type="entry name" value="Helicase_C"/>
    <property type="match status" value="1"/>
</dbReference>
<sequence>MNYAVGSLVKVRGREWVVLPESSADLLVLRPLGGTDEEVTGVYLPLEPVEPAQFALPDPRQWGNHPSCALLRDAVRFGFRASTGPFRSFAHLAFEPRPYQLVPLLMALRLDPVRLLIADDVGIGKTIEAGLIARELLDRREVRRLAVLCPPHLAEQWQAELREKFHIEAELVLSSTVAQLERRLPERDLSLFEYYPFVIVSLDFIKADRRRDEFLRTCPELVIVDEAHTCAFPGHERSGRHQRYQLVAGLAADPRRHLILVTATPHSGKEEAFRSLLGFLKEEFKELPQDLSGRENERHRIRLAAHFVQRRRADIRSYLERETPFPERDDRLESYKLSDSYRRLMQKALSYASEVVRDPTGGQTRRRVRWWSALALLRSLASSPAAAAATLRSRAQVAGAESVEEADQIGRQTVFDLLDSDATEGLDLVPGSDFEEGDEEGADISEEQRVRRRLLAMAREAEAITSEQDMKLQKAIELIKGLVQGGYQPIVFCRFIPTAEYVAKALRKRLPEEIEVSAITGLLPPAERENRVLQLAQHERRVLVCTDCLSEGINLQEYFNAVLHYDLSWNPTRHEQREGRVDRFGQASPLVKVITLFGEDNQIDGVVLRVLLEKHREIRSKLGISVPVPLDTEQVIEAIFEGLLLHESLIGAHAGQLLLPGFEDLLKGEQRNLYREWEAASDRERRSRTLFAQHSIKVEEVAQELREVQAAIGSSEDVERFTTEVLQAYKASLKQLRSEPDVWEVDLRETPAPLRDAVNLPRYAGPNGQHLRVSFRRLGLPRTLYLSRTHPFVEGLATYVLDTALDPVDDVNNPRVARRCGVFRTSHVEKRTTLLLVRLRFHLRTATRGEEEALLAEECQLYAFRGAPAQADWLEDAEEIEALAQAPAEANLAPEQITDFLQRVIDGYPQHLLPYLEEQARRRAEALRESHRRVRQVASLSLRQLAVEPLLPPDVLGIYVYLPLLAR</sequence>